<name>A0A840QJ64_9PSEU</name>
<reference evidence="2 3" key="1">
    <citation type="submission" date="2020-08" db="EMBL/GenBank/DDBJ databases">
        <title>Sequencing the genomes of 1000 actinobacteria strains.</title>
        <authorList>
            <person name="Klenk H.-P."/>
        </authorList>
    </citation>
    <scope>NUCLEOTIDE SEQUENCE [LARGE SCALE GENOMIC DNA]</scope>
    <source>
        <strain evidence="2 3">DSM 45584</strain>
    </source>
</reference>
<sequence length="127" mass="14230">MIVLVVVWVAWLTWQLAARQHDAAEQAGRATLAEQQAVDNAEDARQVADPLAELCATDPSIAARVGDACRKAVEVQRQPDPTPARPRRRHLRRPRLRPRGTHAHHHNQTHDQAERRARSDPDTRGGP</sequence>
<accession>A0A840QJ64</accession>
<feature type="region of interest" description="Disordered" evidence="1">
    <location>
        <begin position="73"/>
        <end position="127"/>
    </location>
</feature>
<proteinExistence type="predicted"/>
<protein>
    <submittedName>
        <fullName evidence="2">ABC-type nickel/cobalt efflux system permease component RcnA</fullName>
    </submittedName>
</protein>
<evidence type="ECO:0000256" key="1">
    <source>
        <dbReference type="SAM" id="MobiDB-lite"/>
    </source>
</evidence>
<dbReference type="RefSeq" id="WP_184728528.1">
    <property type="nucleotide sequence ID" value="NZ_JACHIW010000001.1"/>
</dbReference>
<evidence type="ECO:0000313" key="2">
    <source>
        <dbReference type="EMBL" id="MBB5157653.1"/>
    </source>
</evidence>
<dbReference type="AlphaFoldDB" id="A0A840QJ64"/>
<dbReference type="EMBL" id="JACHIW010000001">
    <property type="protein sequence ID" value="MBB5157653.1"/>
    <property type="molecule type" value="Genomic_DNA"/>
</dbReference>
<organism evidence="2 3">
    <name type="scientific">Saccharopolyspora phatthalungensis</name>
    <dbReference type="NCBI Taxonomy" id="664693"/>
    <lineage>
        <taxon>Bacteria</taxon>
        <taxon>Bacillati</taxon>
        <taxon>Actinomycetota</taxon>
        <taxon>Actinomycetes</taxon>
        <taxon>Pseudonocardiales</taxon>
        <taxon>Pseudonocardiaceae</taxon>
        <taxon>Saccharopolyspora</taxon>
    </lineage>
</organism>
<gene>
    <name evidence="2" type="ORF">BJ970_005187</name>
</gene>
<keyword evidence="3" id="KW-1185">Reference proteome</keyword>
<comment type="caution">
    <text evidence="2">The sequence shown here is derived from an EMBL/GenBank/DDBJ whole genome shotgun (WGS) entry which is preliminary data.</text>
</comment>
<feature type="compositionally biased region" description="Basic and acidic residues" evidence="1">
    <location>
        <begin position="108"/>
        <end position="127"/>
    </location>
</feature>
<evidence type="ECO:0000313" key="3">
    <source>
        <dbReference type="Proteomes" id="UP000584374"/>
    </source>
</evidence>
<feature type="compositionally biased region" description="Basic residues" evidence="1">
    <location>
        <begin position="85"/>
        <end position="107"/>
    </location>
</feature>
<dbReference type="Proteomes" id="UP000584374">
    <property type="component" value="Unassembled WGS sequence"/>
</dbReference>